<feature type="domain" description="ATP-grasp" evidence="15">
    <location>
        <begin position="218"/>
        <end position="472"/>
    </location>
</feature>
<dbReference type="Pfam" id="PF18921">
    <property type="entry name" value="Cyanophycin_syn"/>
    <property type="match status" value="1"/>
</dbReference>
<evidence type="ECO:0000256" key="13">
    <source>
        <dbReference type="ARBA" id="ARBA00048425"/>
    </source>
</evidence>
<comment type="caution">
    <text evidence="16">The sequence shown here is derived from an EMBL/GenBank/DDBJ whole genome shotgun (WGS) entry which is preliminary data.</text>
</comment>
<dbReference type="InterPro" id="IPR013815">
    <property type="entry name" value="ATP_grasp_subdomain_1"/>
</dbReference>
<gene>
    <name evidence="16" type="primary">cphA</name>
    <name evidence="16" type="ORF">HIJ39_13555</name>
</gene>
<dbReference type="InterPro" id="IPR011761">
    <property type="entry name" value="ATP-grasp"/>
</dbReference>
<evidence type="ECO:0000256" key="6">
    <source>
        <dbReference type="ARBA" id="ARBA00013005"/>
    </source>
</evidence>
<evidence type="ECO:0000313" key="16">
    <source>
        <dbReference type="EMBL" id="NMP23366.1"/>
    </source>
</evidence>
<dbReference type="AlphaFoldDB" id="A0A7Y0L5Z6"/>
<evidence type="ECO:0000256" key="12">
    <source>
        <dbReference type="ARBA" id="ARBA00048094"/>
    </source>
</evidence>
<evidence type="ECO:0000256" key="2">
    <source>
        <dbReference type="ARBA" id="ARBA00004752"/>
    </source>
</evidence>
<dbReference type="GO" id="GO:0046872">
    <property type="term" value="F:metal ion binding"/>
    <property type="evidence" value="ECO:0007669"/>
    <property type="project" value="InterPro"/>
</dbReference>
<evidence type="ECO:0000256" key="14">
    <source>
        <dbReference type="PROSITE-ProRule" id="PRU00409"/>
    </source>
</evidence>
<evidence type="ECO:0000259" key="15">
    <source>
        <dbReference type="PROSITE" id="PS50975"/>
    </source>
</evidence>
<dbReference type="InterPro" id="IPR004101">
    <property type="entry name" value="Mur_ligase_C"/>
</dbReference>
<evidence type="ECO:0000256" key="4">
    <source>
        <dbReference type="ARBA" id="ARBA00011738"/>
    </source>
</evidence>
<evidence type="ECO:0000256" key="5">
    <source>
        <dbReference type="ARBA" id="ARBA00012968"/>
    </source>
</evidence>
<dbReference type="SUPFAM" id="SSF53244">
    <property type="entry name" value="MurD-like peptide ligases, peptide-binding domain"/>
    <property type="match status" value="1"/>
</dbReference>
<evidence type="ECO:0000313" key="17">
    <source>
        <dbReference type="Proteomes" id="UP000533476"/>
    </source>
</evidence>
<evidence type="ECO:0000256" key="7">
    <source>
        <dbReference type="ARBA" id="ARBA00022036"/>
    </source>
</evidence>
<dbReference type="RefSeq" id="WP_169100586.1">
    <property type="nucleotide sequence ID" value="NZ_JABBVZ010000049.1"/>
</dbReference>
<comment type="similarity">
    <text evidence="3">In the C-terminal section; belongs to the MurCDEF family.</text>
</comment>
<sequence>MDIVSANFFPGPNRHVLRPCMEVLLDLGPYAGFPSSSRPHFIQNLLQLLPGLSEHHCSRGCRGGFVERLQEGTYLGHVVEHVALECLYLGGEQGVYGKTREADDSRVWIVFESETEGGGRAALELAIDVVSTLWDSGTVDFERRFGSFRNALAGFRLGPSTRAIWDACRRRGIPVARLDGGSLLRLGHGVRQRRVLASMGDSTSIVGVETAQDKNLAARLVSDAGLPVPESLTVTTLAEAELALVRMGGPLVIKPTDGHHGAGVMMNVTNMDQLRRGFLAARDETPGPIRLEQQIAGTAYRLLVVGSEMVAATERRVPMVVGDGRSSIRQLVEALNRDPRRGPDHGFPLSPVELDQEALETLSCQGQSPEAIPPDGLCITLRRTANMSTGATAHDVTAEIGPALARDAIRAAQAVGLDIAGVDVVTPRLDCSLQEAGGAIIEVNAAPGLRMHLFPDEGPARPVADRIVEHLFRDHNGRIPLAAITGTNGKTTVTRMLGHMGLRAGFRVGMCTTDGIAIGGELIKSGDLTGPWSARLVLNDPTVEMAVLETARGGMARGGLGFDDLDVAVVTNIGGDHLGQDGVETLEDLIHLKALIVDVVRPGGKAVLNADDPNVLGLADRCRGAVVLFSTASDNPAVEAHLATGGEAVYVKHGYLYYAQGDKTTRLIGTRALPASLGGVAAINVANAAAAAAAALSLGISPRQVAEGLKAFPAGGAGLNRGRLEMLQGDDIRVLVDYGHNVPAITALGGICRRLKPERIVTVLGLPGDRRNNDLHAAAQVVADFSHHVIIREDADLRGRAPGEVADIIRNGVLSRGTLTPDDVRVIVDEHKAVEEAVLHAPPGSLVLVLYERYGLVREAAETALQMRAQAADVMLEHA</sequence>
<dbReference type="Pfam" id="PF08245">
    <property type="entry name" value="Mur_ligase_M"/>
    <property type="match status" value="1"/>
</dbReference>
<dbReference type="EC" id="6.3.2.30" evidence="5"/>
<dbReference type="NCBIfam" id="TIGR02068">
    <property type="entry name" value="cya_phycin_syn"/>
    <property type="match status" value="1"/>
</dbReference>
<dbReference type="InterPro" id="IPR044019">
    <property type="entry name" value="Cyanophycin_syn_N"/>
</dbReference>
<evidence type="ECO:0000256" key="3">
    <source>
        <dbReference type="ARBA" id="ARBA00009060"/>
    </source>
</evidence>
<evidence type="ECO:0000256" key="10">
    <source>
        <dbReference type="ARBA" id="ARBA00022840"/>
    </source>
</evidence>
<dbReference type="EMBL" id="JABBVZ010000049">
    <property type="protein sequence ID" value="NMP23366.1"/>
    <property type="molecule type" value="Genomic_DNA"/>
</dbReference>
<dbReference type="PANTHER" id="PTHR23135">
    <property type="entry name" value="MUR LIGASE FAMILY MEMBER"/>
    <property type="match status" value="1"/>
</dbReference>
<keyword evidence="17" id="KW-1185">Reference proteome</keyword>
<dbReference type="SUPFAM" id="SSF53623">
    <property type="entry name" value="MurD-like peptide ligases, catalytic domain"/>
    <property type="match status" value="1"/>
</dbReference>
<comment type="subunit">
    <text evidence="4">Homodimer.</text>
</comment>
<reference evidence="16 17" key="1">
    <citation type="submission" date="2020-04" db="EMBL/GenBank/DDBJ databases">
        <authorList>
            <person name="Zhang R."/>
            <person name="Schippers A."/>
        </authorList>
    </citation>
    <scope>NUCLEOTIDE SEQUENCE [LARGE SCALE GENOMIC DNA]</scope>
    <source>
        <strain evidence="16 17">DSM 109850</strain>
    </source>
</reference>
<dbReference type="GO" id="GO:0071160">
    <property type="term" value="F:cyanophycin synthetase activity (L-aspartate-adding)"/>
    <property type="evidence" value="ECO:0007669"/>
    <property type="project" value="UniProtKB-EC"/>
</dbReference>
<accession>A0A7Y0L5Z6</accession>
<dbReference type="Gene3D" id="3.40.1190.10">
    <property type="entry name" value="Mur-like, catalytic domain"/>
    <property type="match status" value="1"/>
</dbReference>
<protein>
    <recommendedName>
        <fullName evidence="7">Cyanophycin synthetase</fullName>
        <ecNumber evidence="6">6.3.2.29</ecNumber>
        <ecNumber evidence="5">6.3.2.30</ecNumber>
    </recommendedName>
    <alternativeName>
        <fullName evidence="11">Cyanophycin synthase</fullName>
    </alternativeName>
</protein>
<evidence type="ECO:0000256" key="1">
    <source>
        <dbReference type="ARBA" id="ARBA00003184"/>
    </source>
</evidence>
<keyword evidence="10 14" id="KW-0067">ATP-binding</keyword>
<name>A0A7Y0L5Z6_9FIRM</name>
<dbReference type="PANTHER" id="PTHR23135:SF18">
    <property type="entry name" value="CYANOPHYCIN SYNTHETASE"/>
    <property type="match status" value="1"/>
</dbReference>
<dbReference type="InterPro" id="IPR013221">
    <property type="entry name" value="Mur_ligase_cen"/>
</dbReference>
<keyword evidence="8 16" id="KW-0436">Ligase</keyword>
<comment type="catalytic activity">
    <reaction evidence="13">
        <text>[L-4-(L-arginin-2-N-yl)aspartate](n) + L-aspartate + ATP = [L-4-(L-arginin-2-N-yl)aspartate](n)-L-aspartate + ADP + phosphate + H(+)</text>
        <dbReference type="Rhea" id="RHEA:13277"/>
        <dbReference type="Rhea" id="RHEA-COMP:13728"/>
        <dbReference type="Rhea" id="RHEA-COMP:13733"/>
        <dbReference type="ChEBI" id="CHEBI:15378"/>
        <dbReference type="ChEBI" id="CHEBI:29991"/>
        <dbReference type="ChEBI" id="CHEBI:30616"/>
        <dbReference type="ChEBI" id="CHEBI:43474"/>
        <dbReference type="ChEBI" id="CHEBI:137986"/>
        <dbReference type="ChEBI" id="CHEBI:137990"/>
        <dbReference type="ChEBI" id="CHEBI:456216"/>
        <dbReference type="EC" id="6.3.2.29"/>
    </reaction>
</comment>
<dbReference type="Pfam" id="PF02875">
    <property type="entry name" value="Mur_ligase_C"/>
    <property type="match status" value="1"/>
</dbReference>
<proteinExistence type="inferred from homology"/>
<evidence type="ECO:0000256" key="9">
    <source>
        <dbReference type="ARBA" id="ARBA00022741"/>
    </source>
</evidence>
<dbReference type="InterPro" id="IPR011810">
    <property type="entry name" value="Cya_phycin_syn"/>
</dbReference>
<keyword evidence="9 14" id="KW-0547">Nucleotide-binding</keyword>
<evidence type="ECO:0000256" key="11">
    <source>
        <dbReference type="ARBA" id="ARBA00031353"/>
    </source>
</evidence>
<dbReference type="Proteomes" id="UP000533476">
    <property type="component" value="Unassembled WGS sequence"/>
</dbReference>
<comment type="pathway">
    <text evidence="2">Cell wall biogenesis; peptidoglycan biosynthesis.</text>
</comment>
<comment type="catalytic activity">
    <reaction evidence="12">
        <text>[L-4-(L-arginin-2-N-yl)aspartate](n)-L-aspartate + L-arginine + ATP = [L-4-(L-arginin-2-N-yl)aspartate](n+1) + ADP + phosphate + H(+)</text>
        <dbReference type="Rhea" id="RHEA:23888"/>
        <dbReference type="Rhea" id="RHEA-COMP:13732"/>
        <dbReference type="Rhea" id="RHEA-COMP:13733"/>
        <dbReference type="ChEBI" id="CHEBI:15378"/>
        <dbReference type="ChEBI" id="CHEBI:30616"/>
        <dbReference type="ChEBI" id="CHEBI:32682"/>
        <dbReference type="ChEBI" id="CHEBI:43474"/>
        <dbReference type="ChEBI" id="CHEBI:137986"/>
        <dbReference type="ChEBI" id="CHEBI:137990"/>
        <dbReference type="ChEBI" id="CHEBI:456216"/>
        <dbReference type="EC" id="6.3.2.30"/>
    </reaction>
</comment>
<dbReference type="SUPFAM" id="SSF56059">
    <property type="entry name" value="Glutathione synthetase ATP-binding domain-like"/>
    <property type="match status" value="1"/>
</dbReference>
<dbReference type="InterPro" id="IPR036615">
    <property type="entry name" value="Mur_ligase_C_dom_sf"/>
</dbReference>
<organism evidence="16 17">
    <name type="scientific">Sulfobacillus harzensis</name>
    <dbReference type="NCBI Taxonomy" id="2729629"/>
    <lineage>
        <taxon>Bacteria</taxon>
        <taxon>Bacillati</taxon>
        <taxon>Bacillota</taxon>
        <taxon>Clostridia</taxon>
        <taxon>Eubacteriales</taxon>
        <taxon>Clostridiales Family XVII. Incertae Sedis</taxon>
        <taxon>Sulfobacillus</taxon>
    </lineage>
</organism>
<dbReference type="GO" id="GO:0005524">
    <property type="term" value="F:ATP binding"/>
    <property type="evidence" value="ECO:0007669"/>
    <property type="project" value="UniProtKB-UniRule"/>
</dbReference>
<dbReference type="NCBIfam" id="NF010623">
    <property type="entry name" value="PRK14016.1"/>
    <property type="match status" value="1"/>
</dbReference>
<dbReference type="PROSITE" id="PS50975">
    <property type="entry name" value="ATP_GRASP"/>
    <property type="match status" value="1"/>
</dbReference>
<dbReference type="Gene3D" id="3.90.190.20">
    <property type="entry name" value="Mur ligase, C-terminal domain"/>
    <property type="match status" value="1"/>
</dbReference>
<dbReference type="EC" id="6.3.2.29" evidence="6"/>
<dbReference type="InterPro" id="IPR036565">
    <property type="entry name" value="Mur-like_cat_sf"/>
</dbReference>
<evidence type="ECO:0000256" key="8">
    <source>
        <dbReference type="ARBA" id="ARBA00022598"/>
    </source>
</evidence>
<dbReference type="Gene3D" id="3.30.470.20">
    <property type="entry name" value="ATP-grasp fold, B domain"/>
    <property type="match status" value="1"/>
</dbReference>
<comment type="function">
    <text evidence="1">Catalyzes the ATP-dependent polymerization of arginine and aspartate to multi-L-arginyl-poly-L-aspartic acid (cyanophycin; a water-insoluble reserve polymer).</text>
</comment>
<dbReference type="Gene3D" id="3.30.1490.20">
    <property type="entry name" value="ATP-grasp fold, A domain"/>
    <property type="match status" value="1"/>
</dbReference>
<dbReference type="GO" id="GO:0071161">
    <property type="term" value="F:cyanophycin synthetase activity (L-arginine-adding)"/>
    <property type="evidence" value="ECO:0007669"/>
    <property type="project" value="UniProtKB-EC"/>
</dbReference>